<reference evidence="6 7" key="1">
    <citation type="submission" date="2014-11" db="EMBL/GenBank/DDBJ databases">
        <title>Mycobacterium setense Manresensis Genome.</title>
        <authorList>
            <person name="Rech G."/>
            <person name="Sumoy L."/>
        </authorList>
    </citation>
    <scope>NUCLEOTIDE SEQUENCE [LARGE SCALE GENOMIC DNA]</scope>
    <source>
        <strain evidence="6 7">Manresensis</strain>
    </source>
</reference>
<evidence type="ECO:0000313" key="6">
    <source>
        <dbReference type="EMBL" id="KHO21029.1"/>
    </source>
</evidence>
<dbReference type="EMBL" id="JTLZ01000010">
    <property type="protein sequence ID" value="KHO21029.1"/>
    <property type="molecule type" value="Genomic_DNA"/>
</dbReference>
<evidence type="ECO:0000256" key="2">
    <source>
        <dbReference type="ARBA" id="ARBA00022729"/>
    </source>
</evidence>
<gene>
    <name evidence="6" type="ORF">QQ44_22590</name>
</gene>
<keyword evidence="7" id="KW-1185">Reference proteome</keyword>
<evidence type="ECO:0000313" key="7">
    <source>
        <dbReference type="Proteomes" id="UP000031004"/>
    </source>
</evidence>
<keyword evidence="5 6" id="KW-0449">Lipoprotein</keyword>
<protein>
    <submittedName>
        <fullName evidence="6">Conserved lipoprotein/antigen</fullName>
    </submittedName>
</protein>
<dbReference type="Pfam" id="PF05481">
    <property type="entry name" value="Myco_19_kDa"/>
    <property type="match status" value="1"/>
</dbReference>
<sequence length="171" mass="16379">MNRVVPALIGLIAGAGVLVGCSDDKGSTPAEAPATPAAAGADVSAGGAEVSTGGAAEVTVDGGQLADLDPASVSCVKHGGKITVGSGAAGPQQAVAVVMSDAAPPKVESVALVVDGNALGVSDMMGVKTGTAEVKVDGDTYTISGEAQGADVKNPMAGMITKPFTIKVTCS</sequence>
<dbReference type="PROSITE" id="PS51257">
    <property type="entry name" value="PROKAR_LIPOPROTEIN"/>
    <property type="match status" value="1"/>
</dbReference>
<keyword evidence="4" id="KW-0564">Palmitate</keyword>
<evidence type="ECO:0000256" key="3">
    <source>
        <dbReference type="ARBA" id="ARBA00023136"/>
    </source>
</evidence>
<keyword evidence="3" id="KW-0472">Membrane</keyword>
<evidence type="ECO:0000256" key="4">
    <source>
        <dbReference type="ARBA" id="ARBA00023139"/>
    </source>
</evidence>
<proteinExistence type="predicted"/>
<evidence type="ECO:0000256" key="5">
    <source>
        <dbReference type="ARBA" id="ARBA00023288"/>
    </source>
</evidence>
<organism evidence="6 7">
    <name type="scientific">Mycolicibacterium setense</name>
    <dbReference type="NCBI Taxonomy" id="431269"/>
    <lineage>
        <taxon>Bacteria</taxon>
        <taxon>Bacillati</taxon>
        <taxon>Actinomycetota</taxon>
        <taxon>Actinomycetes</taxon>
        <taxon>Mycobacteriales</taxon>
        <taxon>Mycobacteriaceae</taxon>
        <taxon>Mycolicibacterium</taxon>
    </lineage>
</organism>
<dbReference type="Proteomes" id="UP000031004">
    <property type="component" value="Unassembled WGS sequence"/>
</dbReference>
<name>A0ABR4YPY3_9MYCO</name>
<accession>A0ABR4YPY3</accession>
<evidence type="ECO:0000256" key="1">
    <source>
        <dbReference type="ARBA" id="ARBA00022475"/>
    </source>
</evidence>
<keyword evidence="2" id="KW-0732">Signal</keyword>
<keyword evidence="1" id="KW-1003">Cell membrane</keyword>
<dbReference type="RefSeq" id="WP_039324956.1">
    <property type="nucleotide sequence ID" value="NZ_JACKSA010000257.1"/>
</dbReference>
<dbReference type="InterPro" id="IPR008691">
    <property type="entry name" value="LpqH"/>
</dbReference>
<comment type="caution">
    <text evidence="6">The sequence shown here is derived from an EMBL/GenBank/DDBJ whole genome shotgun (WGS) entry which is preliminary data.</text>
</comment>